<dbReference type="EMBL" id="CYZP01000001">
    <property type="protein sequence ID" value="CUN42082.1"/>
    <property type="molecule type" value="Genomic_DNA"/>
</dbReference>
<evidence type="ECO:0000313" key="2">
    <source>
        <dbReference type="Proteomes" id="UP000095645"/>
    </source>
</evidence>
<reference evidence="1 2" key="1">
    <citation type="submission" date="2015-09" db="EMBL/GenBank/DDBJ databases">
        <authorList>
            <consortium name="Pathogen Informatics"/>
        </authorList>
    </citation>
    <scope>NUCLEOTIDE SEQUENCE [LARGE SCALE GENOMIC DNA]</scope>
    <source>
        <strain evidence="1 2">2789STDY5834861</strain>
    </source>
</reference>
<gene>
    <name evidence="1" type="ORF">ERS852476_00051</name>
</gene>
<accession>A0A173WRA7</accession>
<dbReference type="Proteomes" id="UP000095645">
    <property type="component" value="Unassembled WGS sequence"/>
</dbReference>
<dbReference type="AlphaFoldDB" id="A0A173WRA7"/>
<organism evidence="1 2">
    <name type="scientific">Blautia obeum</name>
    <dbReference type="NCBI Taxonomy" id="40520"/>
    <lineage>
        <taxon>Bacteria</taxon>
        <taxon>Bacillati</taxon>
        <taxon>Bacillota</taxon>
        <taxon>Clostridia</taxon>
        <taxon>Lachnospirales</taxon>
        <taxon>Lachnospiraceae</taxon>
        <taxon>Blautia</taxon>
    </lineage>
</organism>
<proteinExistence type="predicted"/>
<protein>
    <submittedName>
        <fullName evidence="1">Uncharacterized protein</fullName>
    </submittedName>
</protein>
<name>A0A173WRA7_9FIRM</name>
<evidence type="ECO:0000313" key="1">
    <source>
        <dbReference type="EMBL" id="CUN42082.1"/>
    </source>
</evidence>
<sequence length="44" mass="4562">MITAKSSFVEEKYTAQYYSGNGCLYVSGAGGVLKGGVHDLTGDS</sequence>